<proteinExistence type="predicted"/>
<feature type="compositionally biased region" description="Polar residues" evidence="1">
    <location>
        <begin position="114"/>
        <end position="123"/>
    </location>
</feature>
<feature type="region of interest" description="Disordered" evidence="1">
    <location>
        <begin position="75"/>
        <end position="97"/>
    </location>
</feature>
<reference evidence="2 6" key="1">
    <citation type="submission" date="2022-04" db="EMBL/GenBank/DDBJ databases">
        <title>Chromosome-level reference genomes for two strains of Caenorhabditis briggsae: an improved platform for comparative genomics.</title>
        <authorList>
            <person name="Stevens L."/>
            <person name="Andersen E."/>
        </authorList>
    </citation>
    <scope>NUCLEOTIDE SEQUENCE [LARGE SCALE GENOMIC DNA]</scope>
    <source>
        <strain evidence="2">VX34</strain>
        <tissue evidence="2">Whole-organism</tissue>
    </source>
</reference>
<dbReference type="AlphaFoldDB" id="A0AAE9FGN9"/>
<dbReference type="Proteomes" id="UP000829354">
    <property type="component" value="Chromosome X"/>
</dbReference>
<evidence type="ECO:0000313" key="6">
    <source>
        <dbReference type="Proteomes" id="UP000829354"/>
    </source>
</evidence>
<dbReference type="EMBL" id="CP092625">
    <property type="protein sequence ID" value="UMM43225.1"/>
    <property type="molecule type" value="Genomic_DNA"/>
</dbReference>
<evidence type="ECO:0000256" key="1">
    <source>
        <dbReference type="SAM" id="MobiDB-lite"/>
    </source>
</evidence>
<feature type="compositionally biased region" description="Basic and acidic residues" evidence="1">
    <location>
        <begin position="10"/>
        <end position="33"/>
    </location>
</feature>
<feature type="compositionally biased region" description="Basic and acidic residues" evidence="1">
    <location>
        <begin position="124"/>
        <end position="137"/>
    </location>
</feature>
<sequence length="319" mass="36728">MALMSLPNQGHHDVLLDEKNRQELEEEPQEIRYGRGAAEDTATGYDQDFKRAKYDLRECQDELEKVRHSLEMLQARRQEREPQMKIGEEENVENGKKELEEELKLPKFLLNSTKTQADDLNSSLEHERRARNPEKAVHYQQKLKAQMGKKSETKNHQLPMQLPPASKSVQRKETNRRKPMEMTTKKITPARRQQPKVDYRGVQGSTVPPNKRKKVGAVKKASGIQDTLTINEALEDNGNAAKKVCENFGCVVREHKSACPNYELRSQASIEAHEEKMQAIQKKLTGFFDKATTAELGKDLLKEARAFNQKRNQHNKFDL</sequence>
<feature type="region of interest" description="Disordered" evidence="1">
    <location>
        <begin position="114"/>
        <end position="213"/>
    </location>
</feature>
<evidence type="ECO:0000313" key="3">
    <source>
        <dbReference type="EMBL" id="UMM43221.1"/>
    </source>
</evidence>
<name>A0AAE9FGN9_CAEBR</name>
<evidence type="ECO:0000313" key="5">
    <source>
        <dbReference type="EMBL" id="UMM43225.1"/>
    </source>
</evidence>
<feature type="region of interest" description="Disordered" evidence="1">
    <location>
        <begin position="1"/>
        <end position="44"/>
    </location>
</feature>
<feature type="compositionally biased region" description="Basic and acidic residues" evidence="1">
    <location>
        <begin position="170"/>
        <end position="184"/>
    </location>
</feature>
<protein>
    <submittedName>
        <fullName evidence="2">Uncharacterized protein</fullName>
    </submittedName>
</protein>
<dbReference type="EMBL" id="CP092625">
    <property type="protein sequence ID" value="UMM43219.1"/>
    <property type="molecule type" value="Genomic_DNA"/>
</dbReference>
<evidence type="ECO:0000313" key="4">
    <source>
        <dbReference type="EMBL" id="UMM43223.1"/>
    </source>
</evidence>
<dbReference type="EMBL" id="CP092625">
    <property type="protein sequence ID" value="UMM43223.1"/>
    <property type="molecule type" value="Genomic_DNA"/>
</dbReference>
<accession>A0AAE9FGN9</accession>
<organism evidence="2 6">
    <name type="scientific">Caenorhabditis briggsae</name>
    <dbReference type="NCBI Taxonomy" id="6238"/>
    <lineage>
        <taxon>Eukaryota</taxon>
        <taxon>Metazoa</taxon>
        <taxon>Ecdysozoa</taxon>
        <taxon>Nematoda</taxon>
        <taxon>Chromadorea</taxon>
        <taxon>Rhabditida</taxon>
        <taxon>Rhabditina</taxon>
        <taxon>Rhabditomorpha</taxon>
        <taxon>Rhabditoidea</taxon>
        <taxon>Rhabditidae</taxon>
        <taxon>Peloderinae</taxon>
        <taxon>Caenorhabditis</taxon>
    </lineage>
</organism>
<gene>
    <name evidence="2" type="ORF">L5515_018794</name>
    <name evidence="3" type="ORF">L5515_018796</name>
    <name evidence="4" type="ORF">L5515_018798</name>
    <name evidence="5" type="ORF">L5515_018800</name>
</gene>
<dbReference type="EMBL" id="CP092625">
    <property type="protein sequence ID" value="UMM43221.1"/>
    <property type="molecule type" value="Genomic_DNA"/>
</dbReference>
<keyword evidence="6" id="KW-1185">Reference proteome</keyword>
<evidence type="ECO:0000313" key="2">
    <source>
        <dbReference type="EMBL" id="UMM43219.1"/>
    </source>
</evidence>